<gene>
    <name evidence="3" type="ORF">Hypma_001430</name>
</gene>
<proteinExistence type="predicted"/>
<keyword evidence="2" id="KW-1133">Transmembrane helix</keyword>
<protein>
    <submittedName>
        <fullName evidence="3">Uncharacterized protein</fullName>
    </submittedName>
</protein>
<dbReference type="AlphaFoldDB" id="A0A369K2U5"/>
<feature type="transmembrane region" description="Helical" evidence="2">
    <location>
        <begin position="96"/>
        <end position="114"/>
    </location>
</feature>
<dbReference type="Proteomes" id="UP000076154">
    <property type="component" value="Unassembled WGS sequence"/>
</dbReference>
<dbReference type="EMBL" id="LUEZ02000012">
    <property type="protein sequence ID" value="RDB28288.1"/>
    <property type="molecule type" value="Genomic_DNA"/>
</dbReference>
<evidence type="ECO:0000256" key="1">
    <source>
        <dbReference type="SAM" id="MobiDB-lite"/>
    </source>
</evidence>
<keyword evidence="4" id="KW-1185">Reference proteome</keyword>
<sequence>MFMLLVQAFGLTSTTFYKKHSGNIEMFEKDICRWFFNSRFGDIWLYLGELVERAEDGTLKAKRLQHGTPRGYSNKQLYSPTRTSESEHAVRPPMRLSNSTITAIILFFVTLYIYHRLLLRRKAASLMQGTKVGFASGNEAASGTHAEPGGGNNHHFQFRQDPLAVAVGCVEEPLDSPNNVVSPVPTYWPRIRRAISSETRSRVTRDIRPIDEMFYDRASDVASSPILSSDLKNDLAELFQSERGRVCERCGEMIQKEKIQES</sequence>
<keyword evidence="2" id="KW-0472">Membrane</keyword>
<accession>A0A369K2U5</accession>
<feature type="compositionally biased region" description="Polar residues" evidence="1">
    <location>
        <begin position="71"/>
        <end position="83"/>
    </location>
</feature>
<keyword evidence="2" id="KW-0812">Transmembrane</keyword>
<name>A0A369K2U5_HYPMA</name>
<reference evidence="3" key="1">
    <citation type="submission" date="2018-04" db="EMBL/GenBank/DDBJ databases">
        <title>Whole genome sequencing of Hypsizygus marmoreus.</title>
        <authorList>
            <person name="Choi I.-G."/>
            <person name="Min B."/>
            <person name="Kim J.-G."/>
            <person name="Kim S."/>
            <person name="Oh Y.-L."/>
            <person name="Kong W.-S."/>
            <person name="Park H."/>
            <person name="Jeong J."/>
            <person name="Song E.-S."/>
        </authorList>
    </citation>
    <scope>NUCLEOTIDE SEQUENCE [LARGE SCALE GENOMIC DNA]</scope>
    <source>
        <strain evidence="3">51987-8</strain>
    </source>
</reference>
<dbReference type="InParanoid" id="A0A369K2U5"/>
<evidence type="ECO:0000313" key="3">
    <source>
        <dbReference type="EMBL" id="RDB28288.1"/>
    </source>
</evidence>
<feature type="region of interest" description="Disordered" evidence="1">
    <location>
        <begin position="62"/>
        <end position="92"/>
    </location>
</feature>
<evidence type="ECO:0000313" key="4">
    <source>
        <dbReference type="Proteomes" id="UP000076154"/>
    </source>
</evidence>
<organism evidence="3 4">
    <name type="scientific">Hypsizygus marmoreus</name>
    <name type="common">White beech mushroom</name>
    <name type="synonym">Agaricus marmoreus</name>
    <dbReference type="NCBI Taxonomy" id="39966"/>
    <lineage>
        <taxon>Eukaryota</taxon>
        <taxon>Fungi</taxon>
        <taxon>Dikarya</taxon>
        <taxon>Basidiomycota</taxon>
        <taxon>Agaricomycotina</taxon>
        <taxon>Agaricomycetes</taxon>
        <taxon>Agaricomycetidae</taxon>
        <taxon>Agaricales</taxon>
        <taxon>Tricholomatineae</taxon>
        <taxon>Lyophyllaceae</taxon>
        <taxon>Hypsizygus</taxon>
    </lineage>
</organism>
<comment type="caution">
    <text evidence="3">The sequence shown here is derived from an EMBL/GenBank/DDBJ whole genome shotgun (WGS) entry which is preliminary data.</text>
</comment>
<evidence type="ECO:0000256" key="2">
    <source>
        <dbReference type="SAM" id="Phobius"/>
    </source>
</evidence>